<reference evidence="1 2" key="1">
    <citation type="submission" date="2021-06" db="EMBL/GenBank/DDBJ databases">
        <title>Caerostris extrusa draft genome.</title>
        <authorList>
            <person name="Kono N."/>
            <person name="Arakawa K."/>
        </authorList>
    </citation>
    <scope>NUCLEOTIDE SEQUENCE [LARGE SCALE GENOMIC DNA]</scope>
</reference>
<sequence length="107" mass="11819">MEICRDGFRRLRHFLCDGQHENRESEQHSHPGGRFSLQSRVGGRTLTGVSTDIIMQGITTLYAYVVQGLPSYHQGDGHVGKGSVQQGSTPRCARFWSVSSSHSPFGT</sequence>
<name>A0AAV4NQV2_CAEEX</name>
<protein>
    <submittedName>
        <fullName evidence="1">Uncharacterized protein</fullName>
    </submittedName>
</protein>
<gene>
    <name evidence="1" type="ORF">CEXT_745001</name>
</gene>
<evidence type="ECO:0000313" key="1">
    <source>
        <dbReference type="EMBL" id="GIX87182.1"/>
    </source>
</evidence>
<comment type="caution">
    <text evidence="1">The sequence shown here is derived from an EMBL/GenBank/DDBJ whole genome shotgun (WGS) entry which is preliminary data.</text>
</comment>
<dbReference type="AlphaFoldDB" id="A0AAV4NQV2"/>
<proteinExistence type="predicted"/>
<dbReference type="EMBL" id="BPLR01003660">
    <property type="protein sequence ID" value="GIX87182.1"/>
    <property type="molecule type" value="Genomic_DNA"/>
</dbReference>
<accession>A0AAV4NQV2</accession>
<organism evidence="1 2">
    <name type="scientific">Caerostris extrusa</name>
    <name type="common">Bark spider</name>
    <name type="synonym">Caerostris bankana</name>
    <dbReference type="NCBI Taxonomy" id="172846"/>
    <lineage>
        <taxon>Eukaryota</taxon>
        <taxon>Metazoa</taxon>
        <taxon>Ecdysozoa</taxon>
        <taxon>Arthropoda</taxon>
        <taxon>Chelicerata</taxon>
        <taxon>Arachnida</taxon>
        <taxon>Araneae</taxon>
        <taxon>Araneomorphae</taxon>
        <taxon>Entelegynae</taxon>
        <taxon>Araneoidea</taxon>
        <taxon>Araneidae</taxon>
        <taxon>Caerostris</taxon>
    </lineage>
</organism>
<dbReference type="Proteomes" id="UP001054945">
    <property type="component" value="Unassembled WGS sequence"/>
</dbReference>
<evidence type="ECO:0000313" key="2">
    <source>
        <dbReference type="Proteomes" id="UP001054945"/>
    </source>
</evidence>
<keyword evidence="2" id="KW-1185">Reference proteome</keyword>